<dbReference type="Proteomes" id="UP000077248">
    <property type="component" value="Unassembled WGS sequence"/>
</dbReference>
<protein>
    <submittedName>
        <fullName evidence="3">DNA/RNA polymerase</fullName>
    </submittedName>
</protein>
<dbReference type="PANTHER" id="PTHR46404">
    <property type="entry name" value="DNA POLYMERASE IOTA"/>
    <property type="match status" value="1"/>
</dbReference>
<dbReference type="GO" id="GO:0070987">
    <property type="term" value="P:error-free translesion synthesis"/>
    <property type="evidence" value="ECO:0007669"/>
    <property type="project" value="UniProtKB-ARBA"/>
</dbReference>
<dbReference type="Gene3D" id="3.30.1490.100">
    <property type="entry name" value="DNA polymerase, Y-family, little finger domain"/>
    <property type="match status" value="1"/>
</dbReference>
<dbReference type="GO" id="GO:0003887">
    <property type="term" value="F:DNA-directed DNA polymerase activity"/>
    <property type="evidence" value="ECO:0007669"/>
    <property type="project" value="TreeGrafter"/>
</dbReference>
<dbReference type="InterPro" id="IPR001126">
    <property type="entry name" value="UmuC"/>
</dbReference>
<organism evidence="3 4">
    <name type="scientific">Alternaria alternata</name>
    <name type="common">Alternaria rot fungus</name>
    <name type="synonym">Torula alternata</name>
    <dbReference type="NCBI Taxonomy" id="5599"/>
    <lineage>
        <taxon>Eukaryota</taxon>
        <taxon>Fungi</taxon>
        <taxon>Dikarya</taxon>
        <taxon>Ascomycota</taxon>
        <taxon>Pezizomycotina</taxon>
        <taxon>Dothideomycetes</taxon>
        <taxon>Pleosporomycetidae</taxon>
        <taxon>Pleosporales</taxon>
        <taxon>Pleosporineae</taxon>
        <taxon>Pleosporaceae</taxon>
        <taxon>Alternaria</taxon>
        <taxon>Alternaria sect. Alternaria</taxon>
        <taxon>Alternaria alternata complex</taxon>
    </lineage>
</organism>
<dbReference type="Gene3D" id="3.40.1170.60">
    <property type="match status" value="1"/>
</dbReference>
<dbReference type="Pfam" id="PF00817">
    <property type="entry name" value="IMS"/>
    <property type="match status" value="1"/>
</dbReference>
<evidence type="ECO:0000313" key="4">
    <source>
        <dbReference type="Proteomes" id="UP000077248"/>
    </source>
</evidence>
<evidence type="ECO:0000259" key="2">
    <source>
        <dbReference type="PROSITE" id="PS50173"/>
    </source>
</evidence>
<dbReference type="GO" id="GO:0003684">
    <property type="term" value="F:damaged DNA binding"/>
    <property type="evidence" value="ECO:0007669"/>
    <property type="project" value="InterPro"/>
</dbReference>
<dbReference type="VEuPathDB" id="FungiDB:CC77DRAFT_1034827"/>
<feature type="region of interest" description="Disordered" evidence="1">
    <location>
        <begin position="384"/>
        <end position="410"/>
    </location>
</feature>
<dbReference type="InterPro" id="IPR043128">
    <property type="entry name" value="Rev_trsase/Diguanyl_cyclase"/>
</dbReference>
<dbReference type="InterPro" id="IPR036775">
    <property type="entry name" value="DNA_pol_Y-fam_lit_finger_sf"/>
</dbReference>
<dbReference type="InterPro" id="IPR003583">
    <property type="entry name" value="Hlx-hairpin-Hlx_DNA-bd_motif"/>
</dbReference>
<dbReference type="OMA" id="MFKRQDE"/>
<dbReference type="KEGG" id="aalt:CC77DRAFT_1034827"/>
<dbReference type="InterPro" id="IPR043502">
    <property type="entry name" value="DNA/RNA_pol_sf"/>
</dbReference>
<dbReference type="GeneID" id="29112491"/>
<dbReference type="InterPro" id="IPR017961">
    <property type="entry name" value="DNA_pol_Y-fam_little_finger"/>
</dbReference>
<dbReference type="GO" id="GO:0006281">
    <property type="term" value="P:DNA repair"/>
    <property type="evidence" value="ECO:0007669"/>
    <property type="project" value="InterPro"/>
</dbReference>
<dbReference type="FunFam" id="3.40.1170.60:FF:000006">
    <property type="entry name" value="DNA polymerase iota"/>
    <property type="match status" value="1"/>
</dbReference>
<keyword evidence="4" id="KW-1185">Reference proteome</keyword>
<evidence type="ECO:0000313" key="3">
    <source>
        <dbReference type="EMBL" id="OAG15454.1"/>
    </source>
</evidence>
<dbReference type="SMART" id="SM00278">
    <property type="entry name" value="HhH1"/>
    <property type="match status" value="2"/>
</dbReference>
<sequence length="602" mass="68298">MSLLTKLKLKRQSDSVIVHFDYDCFYASVFEHENPALRSLPLAVQQKQIIVTCNYEARRRGLHKLQLIHQAKKVCPDVVIVLGEDLTRFRNASKQLYTFLRSFSWNSRVERLGFDEVFLDVTDIIDYNISILNHNDLTNAFFCLAKEDPTRGFPYDATRLTGHLYPKAANYDLDTGYTATVGISTNKLLAKLVGNTHKPDAQTTLLPSYTEDGNVGVSVDNVTTFIDDHEVGKIPGIGFKLAQKLRAHVLQRPAEFDAGLVYGGTKESVLVRDVRTFPGMGPESLERLLGGPGVPHGTRSRIWGLLNGCDDKQVGQAREIPRQVSIEDSYMRLDTLEQVTKELRMLARRLLERMHTDLLEEDDDAEDQNTGSYTSRPMKRWLAHPKTLRLSTRPRPPQNPDGSRNRSFARISKSAPMPTFVFNLNAATTTDAIVDKLLTEALLPLFRKLHPEKRGWNLSLVNVAATNMTDAASEKGGIGRDISKMFKRQDEVLKQWRVRGDVMMDDCDGSKREEEEEEHLSQEPWLAEWKRELAEDNAVLQRHGSEDFPTASQDVEATVSDVWEAEDDDDMMDAEDSFRCEECGAVMPMFALGAHYRWHEHM</sequence>
<name>A0A177D6W7_ALTAL</name>
<evidence type="ECO:0000256" key="1">
    <source>
        <dbReference type="SAM" id="MobiDB-lite"/>
    </source>
</evidence>
<dbReference type="PANTHER" id="PTHR46404:SF1">
    <property type="entry name" value="DNA POLYMERASE IOTA"/>
    <property type="match status" value="1"/>
</dbReference>
<accession>A0A177D6W7</accession>
<reference evidence="3 4" key="1">
    <citation type="submission" date="2016-05" db="EMBL/GenBank/DDBJ databases">
        <title>Comparative analysis of secretome profiles of manganese(II)-oxidizing ascomycete fungi.</title>
        <authorList>
            <consortium name="DOE Joint Genome Institute"/>
            <person name="Zeiner C.A."/>
            <person name="Purvine S.O."/>
            <person name="Zink E.M."/>
            <person name="Wu S."/>
            <person name="Pasa-Tolic L."/>
            <person name="Chaput D.L."/>
            <person name="Haridas S."/>
            <person name="Grigoriev I.V."/>
            <person name="Santelli C.M."/>
            <person name="Hansel C.M."/>
        </authorList>
    </citation>
    <scope>NUCLEOTIDE SEQUENCE [LARGE SCALE GENOMIC DNA]</scope>
    <source>
        <strain evidence="3 4">SRC1lrK2f</strain>
    </source>
</reference>
<dbReference type="STRING" id="5599.A0A177D6W7"/>
<dbReference type="EMBL" id="KV441493">
    <property type="protein sequence ID" value="OAG15454.1"/>
    <property type="molecule type" value="Genomic_DNA"/>
</dbReference>
<proteinExistence type="predicted"/>
<gene>
    <name evidence="3" type="ORF">CC77DRAFT_1034827</name>
</gene>
<dbReference type="SUPFAM" id="SSF56672">
    <property type="entry name" value="DNA/RNA polymerases"/>
    <property type="match status" value="1"/>
</dbReference>
<dbReference type="AlphaFoldDB" id="A0A177D6W7"/>
<dbReference type="RefSeq" id="XP_018380875.1">
    <property type="nucleotide sequence ID" value="XM_018526897.1"/>
</dbReference>
<dbReference type="Pfam" id="PF11799">
    <property type="entry name" value="IMS_C"/>
    <property type="match status" value="1"/>
</dbReference>
<dbReference type="PROSITE" id="PS50173">
    <property type="entry name" value="UMUC"/>
    <property type="match status" value="1"/>
</dbReference>
<feature type="domain" description="UmuC" evidence="2">
    <location>
        <begin position="17"/>
        <end position="238"/>
    </location>
</feature>
<dbReference type="Gene3D" id="3.30.70.270">
    <property type="match status" value="1"/>
</dbReference>